<evidence type="ECO:0000256" key="1">
    <source>
        <dbReference type="SAM" id="Phobius"/>
    </source>
</evidence>
<feature type="transmembrane region" description="Helical" evidence="1">
    <location>
        <begin position="47"/>
        <end position="68"/>
    </location>
</feature>
<dbReference type="RefSeq" id="WP_209591697.1">
    <property type="nucleotide sequence ID" value="NZ_JAGGMV010000008.1"/>
</dbReference>
<sequence>MLKDTPNTRILSRYRIKIEENVLSIDSIKKAYVSINKITAVELDTTWAGIGIAIGIFIILGGIILNYILSNERAIIVGLVFGVIMILLGMCSYRVNIYTIGYKPITVQGPYGSMKKVYEELKKLV</sequence>
<keyword evidence="1" id="KW-0472">Membrane</keyword>
<reference evidence="2" key="1">
    <citation type="submission" date="2021-03" db="EMBL/GenBank/DDBJ databases">
        <title>Genomic Encyclopedia of Type Strains, Phase IV (KMG-V): Genome sequencing to study the core and pangenomes of soil and plant-associated prokaryotes.</title>
        <authorList>
            <person name="Whitman W."/>
        </authorList>
    </citation>
    <scope>NUCLEOTIDE SEQUENCE</scope>
    <source>
        <strain evidence="2">C4</strain>
    </source>
</reference>
<evidence type="ECO:0000313" key="2">
    <source>
        <dbReference type="EMBL" id="MBP2202179.1"/>
    </source>
</evidence>
<dbReference type="AlphaFoldDB" id="A0A8J7UTY9"/>
<gene>
    <name evidence="2" type="ORF">J3E07_001620</name>
</gene>
<keyword evidence="1" id="KW-0812">Transmembrane</keyword>
<dbReference type="EMBL" id="JAGGMV010000008">
    <property type="protein sequence ID" value="MBP2202179.1"/>
    <property type="molecule type" value="Genomic_DNA"/>
</dbReference>
<organism evidence="2 3">
    <name type="scientific">Methanococcus voltae</name>
    <dbReference type="NCBI Taxonomy" id="2188"/>
    <lineage>
        <taxon>Archaea</taxon>
        <taxon>Methanobacteriati</taxon>
        <taxon>Methanobacteriota</taxon>
        <taxon>Methanomada group</taxon>
        <taxon>Methanococci</taxon>
        <taxon>Methanococcales</taxon>
        <taxon>Methanococcaceae</taxon>
        <taxon>Methanococcus</taxon>
    </lineage>
</organism>
<accession>A0A8J7UTY9</accession>
<keyword evidence="1" id="KW-1133">Transmembrane helix</keyword>
<feature type="transmembrane region" description="Helical" evidence="1">
    <location>
        <begin position="74"/>
        <end position="93"/>
    </location>
</feature>
<comment type="caution">
    <text evidence="2">The sequence shown here is derived from an EMBL/GenBank/DDBJ whole genome shotgun (WGS) entry which is preliminary data.</text>
</comment>
<proteinExistence type="predicted"/>
<dbReference type="Proteomes" id="UP000740329">
    <property type="component" value="Unassembled WGS sequence"/>
</dbReference>
<protein>
    <submittedName>
        <fullName evidence="2">Uncharacterized protein</fullName>
    </submittedName>
</protein>
<name>A0A8J7UTY9_METVO</name>
<evidence type="ECO:0000313" key="3">
    <source>
        <dbReference type="Proteomes" id="UP000740329"/>
    </source>
</evidence>